<reference evidence="3" key="1">
    <citation type="submission" date="2020-12" db="EMBL/GenBank/DDBJ databases">
        <authorList>
            <person name="Iha C."/>
        </authorList>
    </citation>
    <scope>NUCLEOTIDE SEQUENCE</scope>
</reference>
<feature type="domain" description="J" evidence="2">
    <location>
        <begin position="30"/>
        <end position="96"/>
    </location>
</feature>
<dbReference type="InterPro" id="IPR018253">
    <property type="entry name" value="DnaJ_domain_CS"/>
</dbReference>
<dbReference type="PROSITE" id="PS00636">
    <property type="entry name" value="DNAJ_1"/>
    <property type="match status" value="1"/>
</dbReference>
<feature type="non-terminal residue" evidence="3">
    <location>
        <position position="1"/>
    </location>
</feature>
<dbReference type="InterPro" id="IPR036869">
    <property type="entry name" value="J_dom_sf"/>
</dbReference>
<dbReference type="Gene3D" id="1.10.287.110">
    <property type="entry name" value="DnaJ domain"/>
    <property type="match status" value="1"/>
</dbReference>
<feature type="non-terminal residue" evidence="3">
    <location>
        <position position="267"/>
    </location>
</feature>
<sequence>ERFKPLARESWTNSPQGGGRSTPLLPNMKCLYEVLGVARDADDETIRKVYRKQALVWHPDKNQNRKEEAEERFKEIQNAYEILSDKHERAWYDNHRDAILRSDQQYQGGGSFSGDFSGSSARPRDVNLYQFFSNRCYNGYHDGPKGFYFVYAEVFSKLAAMEVDAYRQRSVQEDLRELDDFPEFGNSETEWKSVQAFYASWLNFTTVQDFAWMDEYHTGTAPNRKVRRLMEEENKKLRKLAKREFTESVRQLASFVKKRDKRVTKYQ</sequence>
<protein>
    <recommendedName>
        <fullName evidence="2">J domain-containing protein</fullName>
    </recommendedName>
</protein>
<gene>
    <name evidence="3" type="ORF">OSTQU699_LOCUS9744</name>
</gene>
<dbReference type="GO" id="GO:0005737">
    <property type="term" value="C:cytoplasm"/>
    <property type="evidence" value="ECO:0007669"/>
    <property type="project" value="TreeGrafter"/>
</dbReference>
<keyword evidence="4" id="KW-1185">Reference proteome</keyword>
<dbReference type="SUPFAM" id="SSF46565">
    <property type="entry name" value="Chaperone J-domain"/>
    <property type="match status" value="1"/>
</dbReference>
<proteinExistence type="predicted"/>
<comment type="caution">
    <text evidence="3">The sequence shown here is derived from an EMBL/GenBank/DDBJ whole genome shotgun (WGS) entry which is preliminary data.</text>
</comment>
<dbReference type="SMART" id="SM00271">
    <property type="entry name" value="DnaJ"/>
    <property type="match status" value="1"/>
</dbReference>
<evidence type="ECO:0000256" key="1">
    <source>
        <dbReference type="SAM" id="MobiDB-lite"/>
    </source>
</evidence>
<dbReference type="Pfam" id="PF21884">
    <property type="entry name" value="ZUO1-like_ZHD"/>
    <property type="match status" value="1"/>
</dbReference>
<dbReference type="InterPro" id="IPR054076">
    <property type="entry name" value="ZUO1-like_ZHD"/>
</dbReference>
<feature type="region of interest" description="Disordered" evidence="1">
    <location>
        <begin position="1"/>
        <end position="23"/>
    </location>
</feature>
<dbReference type="PANTHER" id="PTHR44029">
    <property type="entry name" value="DNAJ HOMOLOG SUBFAMILY C MEMBER 21"/>
    <property type="match status" value="1"/>
</dbReference>
<dbReference type="InterPro" id="IPR051964">
    <property type="entry name" value="Chaperone_stress_response"/>
</dbReference>
<dbReference type="PANTHER" id="PTHR44029:SF1">
    <property type="entry name" value="DNAJ HOMOLOG SUBFAMILY C MEMBER 21"/>
    <property type="match status" value="1"/>
</dbReference>
<accession>A0A8S1J9H3</accession>
<dbReference type="InterPro" id="IPR001623">
    <property type="entry name" value="DnaJ_domain"/>
</dbReference>
<evidence type="ECO:0000313" key="4">
    <source>
        <dbReference type="Proteomes" id="UP000708148"/>
    </source>
</evidence>
<organism evidence="3 4">
    <name type="scientific">Ostreobium quekettii</name>
    <dbReference type="NCBI Taxonomy" id="121088"/>
    <lineage>
        <taxon>Eukaryota</taxon>
        <taxon>Viridiplantae</taxon>
        <taxon>Chlorophyta</taxon>
        <taxon>core chlorophytes</taxon>
        <taxon>Ulvophyceae</taxon>
        <taxon>TCBD clade</taxon>
        <taxon>Bryopsidales</taxon>
        <taxon>Ostreobineae</taxon>
        <taxon>Ostreobiaceae</taxon>
        <taxon>Ostreobium</taxon>
    </lineage>
</organism>
<dbReference type="PRINTS" id="PR00625">
    <property type="entry name" value="JDOMAIN"/>
</dbReference>
<evidence type="ECO:0000313" key="3">
    <source>
        <dbReference type="EMBL" id="CAD7704389.1"/>
    </source>
</evidence>
<dbReference type="Proteomes" id="UP000708148">
    <property type="component" value="Unassembled WGS sequence"/>
</dbReference>
<evidence type="ECO:0000259" key="2">
    <source>
        <dbReference type="PROSITE" id="PS50076"/>
    </source>
</evidence>
<name>A0A8S1J9H3_9CHLO</name>
<dbReference type="PROSITE" id="PS50076">
    <property type="entry name" value="DNAJ_2"/>
    <property type="match status" value="1"/>
</dbReference>
<dbReference type="AlphaFoldDB" id="A0A8S1J9H3"/>
<dbReference type="CDD" id="cd06257">
    <property type="entry name" value="DnaJ"/>
    <property type="match status" value="1"/>
</dbReference>
<dbReference type="EMBL" id="CAJHUC010002799">
    <property type="protein sequence ID" value="CAD7704389.1"/>
    <property type="molecule type" value="Genomic_DNA"/>
</dbReference>
<dbReference type="OrthoDB" id="5894at2759"/>
<dbReference type="Pfam" id="PF00226">
    <property type="entry name" value="DnaJ"/>
    <property type="match status" value="1"/>
</dbReference>